<comment type="similarity">
    <text evidence="1 8">Belongs to the TRAFAC class TrmE-Era-EngA-EngB-Septin-like GTPase superfamily. TrmE GTPase family.</text>
</comment>
<evidence type="ECO:0000256" key="5">
    <source>
        <dbReference type="ARBA" id="ARBA00022842"/>
    </source>
</evidence>
<feature type="binding site" evidence="8">
    <location>
        <begin position="247"/>
        <end position="253"/>
    </location>
    <ligand>
        <name>GTP</name>
        <dbReference type="ChEBI" id="CHEBI:37565"/>
    </ligand>
</feature>
<dbReference type="Gene3D" id="3.40.50.300">
    <property type="entry name" value="P-loop containing nucleotide triphosphate hydrolases"/>
    <property type="match status" value="1"/>
</dbReference>
<dbReference type="SUPFAM" id="SSF116878">
    <property type="entry name" value="TrmE connector domain"/>
    <property type="match status" value="1"/>
</dbReference>
<feature type="binding site" evidence="8">
    <location>
        <position position="253"/>
    </location>
    <ligand>
        <name>Mg(2+)</name>
        <dbReference type="ChEBI" id="CHEBI:18420"/>
    </ligand>
</feature>
<evidence type="ECO:0000313" key="11">
    <source>
        <dbReference type="Proteomes" id="UP000253759"/>
    </source>
</evidence>
<dbReference type="RefSeq" id="WP_114646221.1">
    <property type="nucleotide sequence ID" value="NZ_QQNH01000015.1"/>
</dbReference>
<dbReference type="GO" id="GO:0005737">
    <property type="term" value="C:cytoplasm"/>
    <property type="evidence" value="ECO:0007669"/>
    <property type="project" value="UniProtKB-SubCell"/>
</dbReference>
<evidence type="ECO:0000256" key="3">
    <source>
        <dbReference type="ARBA" id="ARBA00022741"/>
    </source>
</evidence>
<evidence type="ECO:0000256" key="1">
    <source>
        <dbReference type="ARBA" id="ARBA00011043"/>
    </source>
</evidence>
<feature type="domain" description="TrmE-type G" evidence="9">
    <location>
        <begin position="218"/>
        <end position="362"/>
    </location>
</feature>
<dbReference type="SUPFAM" id="SSF52540">
    <property type="entry name" value="P-loop containing nucleoside triphosphate hydrolases"/>
    <property type="match status" value="1"/>
</dbReference>
<dbReference type="GO" id="GO:0005525">
    <property type="term" value="F:GTP binding"/>
    <property type="evidence" value="ECO:0007669"/>
    <property type="project" value="UniProtKB-UniRule"/>
</dbReference>
<accession>A0A369W3S5</accession>
<dbReference type="HAMAP" id="MF_00379">
    <property type="entry name" value="GTPase_MnmE"/>
    <property type="match status" value="1"/>
</dbReference>
<dbReference type="FunFam" id="3.30.1360.120:FF:000007">
    <property type="entry name" value="tRNA modification GTPase GTPBP3, mitochondrial"/>
    <property type="match status" value="1"/>
</dbReference>
<dbReference type="GO" id="GO:0003924">
    <property type="term" value="F:GTPase activity"/>
    <property type="evidence" value="ECO:0007669"/>
    <property type="project" value="UniProtKB-UniRule"/>
</dbReference>
<evidence type="ECO:0000256" key="2">
    <source>
        <dbReference type="ARBA" id="ARBA00022694"/>
    </source>
</evidence>
<dbReference type="OrthoDB" id="9805918at2"/>
<dbReference type="AlphaFoldDB" id="A0A369W3S5"/>
<feature type="binding site" evidence="8">
    <location>
        <begin position="228"/>
        <end position="233"/>
    </location>
    <ligand>
        <name>GTP</name>
        <dbReference type="ChEBI" id="CHEBI:37565"/>
    </ligand>
</feature>
<gene>
    <name evidence="8" type="primary">mnmE</name>
    <name evidence="8" type="synonym">trmE</name>
    <name evidence="10" type="ORF">DVH29_10955</name>
</gene>
<feature type="binding site" evidence="8">
    <location>
        <begin position="272"/>
        <end position="275"/>
    </location>
    <ligand>
        <name>GTP</name>
        <dbReference type="ChEBI" id="CHEBI:37565"/>
    </ligand>
</feature>
<dbReference type="PANTHER" id="PTHR42714">
    <property type="entry name" value="TRNA MODIFICATION GTPASE GTPBP3"/>
    <property type="match status" value="1"/>
</dbReference>
<comment type="cofactor">
    <cofactor evidence="8">
        <name>K(+)</name>
        <dbReference type="ChEBI" id="CHEBI:29103"/>
    </cofactor>
    <text evidence="8">Binds 1 potassium ion per subunit.</text>
</comment>
<organism evidence="10 11">
    <name type="scientific">Pelagibacterium lacus</name>
    <dbReference type="NCBI Taxonomy" id="2282655"/>
    <lineage>
        <taxon>Bacteria</taxon>
        <taxon>Pseudomonadati</taxon>
        <taxon>Pseudomonadota</taxon>
        <taxon>Alphaproteobacteria</taxon>
        <taxon>Hyphomicrobiales</taxon>
        <taxon>Devosiaceae</taxon>
        <taxon>Pelagibacterium</taxon>
    </lineage>
</organism>
<name>A0A369W3S5_9HYPH</name>
<keyword evidence="8" id="KW-0479">Metal-binding</keyword>
<dbReference type="Proteomes" id="UP000253759">
    <property type="component" value="Unassembled WGS sequence"/>
</dbReference>
<dbReference type="InterPro" id="IPR005225">
    <property type="entry name" value="Small_GTP-bd"/>
</dbReference>
<dbReference type="Gene3D" id="1.20.120.430">
    <property type="entry name" value="tRNA modification GTPase MnmE domain 2"/>
    <property type="match status" value="1"/>
</dbReference>
<keyword evidence="6 8" id="KW-0630">Potassium</keyword>
<dbReference type="PROSITE" id="PS51709">
    <property type="entry name" value="G_TRME"/>
    <property type="match status" value="1"/>
</dbReference>
<dbReference type="CDD" id="cd14858">
    <property type="entry name" value="TrmE_N"/>
    <property type="match status" value="1"/>
</dbReference>
<dbReference type="InterPro" id="IPR027266">
    <property type="entry name" value="TrmE/GcvT-like"/>
</dbReference>
<keyword evidence="2 8" id="KW-0819">tRNA processing</keyword>
<feature type="binding site" evidence="8">
    <location>
        <position position="23"/>
    </location>
    <ligand>
        <name>(6S)-5-formyl-5,6,7,8-tetrahydrofolate</name>
        <dbReference type="ChEBI" id="CHEBI:57457"/>
    </ligand>
</feature>
<protein>
    <recommendedName>
        <fullName evidence="8">tRNA modification GTPase MnmE</fullName>
        <ecNumber evidence="8">3.6.-.-</ecNumber>
    </recommendedName>
</protein>
<dbReference type="PANTHER" id="PTHR42714:SF2">
    <property type="entry name" value="TRNA MODIFICATION GTPASE GTPBP3, MITOCHONDRIAL"/>
    <property type="match status" value="1"/>
</dbReference>
<dbReference type="Gene3D" id="3.30.1360.120">
    <property type="entry name" value="Probable tRNA modification gtpase trme, domain 1"/>
    <property type="match status" value="1"/>
</dbReference>
<dbReference type="NCBIfam" id="NF003661">
    <property type="entry name" value="PRK05291.1-3"/>
    <property type="match status" value="1"/>
</dbReference>
<reference evidence="11" key="1">
    <citation type="submission" date="2018-07" db="EMBL/GenBank/DDBJ databases">
        <authorList>
            <person name="Liu B.-T."/>
            <person name="Du Z."/>
        </authorList>
    </citation>
    <scope>NUCLEOTIDE SEQUENCE [LARGE SCALE GENOMIC DNA]</scope>
    <source>
        <strain evidence="11">XYN52</strain>
    </source>
</reference>
<feature type="binding site" evidence="8">
    <location>
        <position position="232"/>
    </location>
    <ligand>
        <name>Mg(2+)</name>
        <dbReference type="ChEBI" id="CHEBI:18420"/>
    </ligand>
</feature>
<keyword evidence="8" id="KW-0963">Cytoplasm</keyword>
<dbReference type="InterPro" id="IPR004520">
    <property type="entry name" value="GTPase_MnmE"/>
</dbReference>
<dbReference type="EMBL" id="QQNH01000015">
    <property type="protein sequence ID" value="RDE08525.1"/>
    <property type="molecule type" value="Genomic_DNA"/>
</dbReference>
<evidence type="ECO:0000259" key="9">
    <source>
        <dbReference type="PROSITE" id="PS51709"/>
    </source>
</evidence>
<evidence type="ECO:0000256" key="4">
    <source>
        <dbReference type="ARBA" id="ARBA00022801"/>
    </source>
</evidence>
<dbReference type="NCBIfam" id="TIGR00231">
    <property type="entry name" value="small_GTP"/>
    <property type="match status" value="1"/>
</dbReference>
<evidence type="ECO:0000256" key="8">
    <source>
        <dbReference type="HAMAP-Rule" id="MF_00379"/>
    </source>
</evidence>
<sequence length="437" mass="45748">MTQSSTIVALSSGALPSGVAVIRLSGPRAFPAVAALVGDLPPPRHLTLRSLTAPESGQPLDTGLIAIFPAPHSFTGEDCAELQVHGSPAGVKAILTALTAFEGIALAGPGDFTRRAFENGKLDLVAIEGLGDLLAAETETQRRQALARLDGQLSEQIILWRVLLLDARAEIEARLDFSDEDDVPFELPAHFVSDLELLQAALAESLAGYERGRIAREGFRIVLAGAPNAGKSSLLNRLAGSDLAIVTAEAGTTRDTKDVSIDLGGQLVTLTDTAGLRDTDSLAEAEGVRRARKAMHAADLVLWLSAPDAVSDPDADQSAAPIWRIATKADLGPPAQEAQFSVSTQTGEGLEPLLNALKTHIEARLGPSEPSLVSHMRDKAALEAAIAAIGTALARLDQPELCAEDLRRAADGLAGLIGLMDSEAVLDRLFAGFCIGK</sequence>
<dbReference type="EC" id="3.6.-.-" evidence="8"/>
<comment type="caution">
    <text evidence="10">The sequence shown here is derived from an EMBL/GenBank/DDBJ whole genome shotgun (WGS) entry which is preliminary data.</text>
</comment>
<feature type="binding site" evidence="8">
    <location>
        <position position="121"/>
    </location>
    <ligand>
        <name>(6S)-5-formyl-5,6,7,8-tetrahydrofolate</name>
        <dbReference type="ChEBI" id="CHEBI:57457"/>
    </ligand>
</feature>
<dbReference type="GO" id="GO:0046872">
    <property type="term" value="F:metal ion binding"/>
    <property type="evidence" value="ECO:0007669"/>
    <property type="project" value="UniProtKB-KW"/>
</dbReference>
<dbReference type="InterPro" id="IPR006073">
    <property type="entry name" value="GTP-bd"/>
</dbReference>
<comment type="function">
    <text evidence="8">Exhibits a very high intrinsic GTPase hydrolysis rate. Involved in the addition of a carboxymethylaminomethyl (cmnm) group at the wobble position (U34) of certain tRNAs, forming tRNA-cmnm(5)s(2)U34.</text>
</comment>
<dbReference type="Pfam" id="PF12631">
    <property type="entry name" value="MnmE_helical"/>
    <property type="match status" value="1"/>
</dbReference>
<feature type="binding site" evidence="8">
    <location>
        <position position="437"/>
    </location>
    <ligand>
        <name>(6S)-5-formyl-5,6,7,8-tetrahydrofolate</name>
        <dbReference type="ChEBI" id="CHEBI:57457"/>
    </ligand>
</feature>
<keyword evidence="5 8" id="KW-0460">Magnesium</keyword>
<comment type="subcellular location">
    <subcellularLocation>
        <location evidence="8">Cytoplasm</location>
    </subcellularLocation>
</comment>
<dbReference type="InterPro" id="IPR025867">
    <property type="entry name" value="MnmE_helical"/>
</dbReference>
<evidence type="ECO:0000256" key="7">
    <source>
        <dbReference type="ARBA" id="ARBA00023134"/>
    </source>
</evidence>
<keyword evidence="3 8" id="KW-0547">Nucleotide-binding</keyword>
<dbReference type="GO" id="GO:0002098">
    <property type="term" value="P:tRNA wobble uridine modification"/>
    <property type="evidence" value="ECO:0007669"/>
    <property type="project" value="TreeGrafter"/>
</dbReference>
<dbReference type="InterPro" id="IPR027417">
    <property type="entry name" value="P-loop_NTPase"/>
</dbReference>
<keyword evidence="7 8" id="KW-0342">GTP-binding</keyword>
<proteinExistence type="inferred from homology"/>
<evidence type="ECO:0000313" key="10">
    <source>
        <dbReference type="EMBL" id="RDE08525.1"/>
    </source>
</evidence>
<keyword evidence="4 8" id="KW-0378">Hydrolase</keyword>
<dbReference type="Pfam" id="PF01926">
    <property type="entry name" value="MMR_HSR1"/>
    <property type="match status" value="1"/>
</dbReference>
<comment type="subunit">
    <text evidence="8">Homodimer. Heterotetramer of two MnmE and two MnmG subunits.</text>
</comment>
<dbReference type="InterPro" id="IPR027368">
    <property type="entry name" value="MnmE_dom2"/>
</dbReference>
<dbReference type="GO" id="GO:0030488">
    <property type="term" value="P:tRNA methylation"/>
    <property type="evidence" value="ECO:0007669"/>
    <property type="project" value="TreeGrafter"/>
</dbReference>
<dbReference type="InterPro" id="IPR031168">
    <property type="entry name" value="G_TrmE"/>
</dbReference>
<dbReference type="Pfam" id="PF10396">
    <property type="entry name" value="TrmE_N"/>
    <property type="match status" value="1"/>
</dbReference>
<dbReference type="InterPro" id="IPR018948">
    <property type="entry name" value="GTP-bd_TrmE_N"/>
</dbReference>
<evidence type="ECO:0000256" key="6">
    <source>
        <dbReference type="ARBA" id="ARBA00022958"/>
    </source>
</evidence>
<comment type="caution">
    <text evidence="8">Lacks conserved residue(s) required for the propagation of feature annotation.</text>
</comment>
<keyword evidence="11" id="KW-1185">Reference proteome</keyword>
<dbReference type="CDD" id="cd04164">
    <property type="entry name" value="trmE"/>
    <property type="match status" value="1"/>
</dbReference>
<feature type="binding site" evidence="8">
    <location>
        <position position="81"/>
    </location>
    <ligand>
        <name>(6S)-5-formyl-5,6,7,8-tetrahydrofolate</name>
        <dbReference type="ChEBI" id="CHEBI:57457"/>
    </ligand>
</feature>